<evidence type="ECO:0000313" key="1">
    <source>
        <dbReference type="EMBL" id="MFC4739371.1"/>
    </source>
</evidence>
<gene>
    <name evidence="1" type="ORF">ACFO3U_05135</name>
</gene>
<reference evidence="2" key="1">
    <citation type="journal article" date="2019" name="Int. J. Syst. Evol. Microbiol.">
        <title>The Global Catalogue of Microorganisms (GCM) 10K type strain sequencing project: providing services to taxonomists for standard genome sequencing and annotation.</title>
        <authorList>
            <consortium name="The Broad Institute Genomics Platform"/>
            <consortium name="The Broad Institute Genome Sequencing Center for Infectious Disease"/>
            <person name="Wu L."/>
            <person name="Ma J."/>
        </authorList>
    </citation>
    <scope>NUCLEOTIDE SEQUENCE [LARGE SCALE GENOMIC DNA]</scope>
    <source>
        <strain evidence="2">CCUG 50349</strain>
    </source>
</reference>
<name>A0ABV9P2G3_9FLAO</name>
<comment type="caution">
    <text evidence="1">The sequence shown here is derived from an EMBL/GenBank/DDBJ whole genome shotgun (WGS) entry which is preliminary data.</text>
</comment>
<protein>
    <recommendedName>
        <fullName evidence="3">GNAT family N-acetyltransferase</fullName>
    </recommendedName>
</protein>
<sequence>MTEEQIIQLINKLNRFPNYKECVKVGIGKNVDLAHIWYKEGFSDSHVPYTYFLIKDGDKYIGAVLDMIHDLHWVVLPKHRKKGHLSKALNQVILPYLLEETDRLEQKISIKRYQIGDTNYQNSLRAALKVGFKQIDEENLVFDYNSLNEDEYQLDFQYKGLPQKELELEIDELQKIAKKLNKISSKIEFAFGKQIEEYSKPSLNDTANKVAYLKEVFKDMKYDFDKN</sequence>
<organism evidence="1 2">
    <name type="scientific">Flavobacterium ponti</name>
    <dbReference type="NCBI Taxonomy" id="665133"/>
    <lineage>
        <taxon>Bacteria</taxon>
        <taxon>Pseudomonadati</taxon>
        <taxon>Bacteroidota</taxon>
        <taxon>Flavobacteriia</taxon>
        <taxon>Flavobacteriales</taxon>
        <taxon>Flavobacteriaceae</taxon>
        <taxon>Flavobacterium</taxon>
    </lineage>
</organism>
<keyword evidence="2" id="KW-1185">Reference proteome</keyword>
<proteinExistence type="predicted"/>
<evidence type="ECO:0000313" key="2">
    <source>
        <dbReference type="Proteomes" id="UP001595885"/>
    </source>
</evidence>
<dbReference type="SUPFAM" id="SSF55729">
    <property type="entry name" value="Acyl-CoA N-acyltransferases (Nat)"/>
    <property type="match status" value="1"/>
</dbReference>
<dbReference type="Proteomes" id="UP001595885">
    <property type="component" value="Unassembled WGS sequence"/>
</dbReference>
<accession>A0ABV9P2G3</accession>
<evidence type="ECO:0008006" key="3">
    <source>
        <dbReference type="Google" id="ProtNLM"/>
    </source>
</evidence>
<dbReference type="EMBL" id="JBHSGW010000003">
    <property type="protein sequence ID" value="MFC4739371.1"/>
    <property type="molecule type" value="Genomic_DNA"/>
</dbReference>
<dbReference type="InterPro" id="IPR016181">
    <property type="entry name" value="Acyl_CoA_acyltransferase"/>
</dbReference>
<dbReference type="RefSeq" id="WP_379738716.1">
    <property type="nucleotide sequence ID" value="NZ_JBHSGW010000003.1"/>
</dbReference>